<organism evidence="2 3">
    <name type="scientific">Povalibacter uvarum</name>
    <dbReference type="NCBI Taxonomy" id="732238"/>
    <lineage>
        <taxon>Bacteria</taxon>
        <taxon>Pseudomonadati</taxon>
        <taxon>Pseudomonadota</taxon>
        <taxon>Gammaproteobacteria</taxon>
        <taxon>Steroidobacterales</taxon>
        <taxon>Steroidobacteraceae</taxon>
        <taxon>Povalibacter</taxon>
    </lineage>
</organism>
<sequence length="211" mass="23661">MPRHSAQLTTPFTAASAEGGWFVYLLALADGSAFKVGFSCHPLHRAFTFSRRYFEQFDLGRSLLVRLDTCPEARVLEAAIKNELAGHRYDCPSWVPAEAGGHTEWFDAFQWQPAEDRVRAASDGDESRLIYMSDFVRTMLMRQARSFEFWALHQAQFVAQALSSSVDAHLAFGSARALRDWVDAYRCCGIPLFPDDPAVRAFVTDAARQSG</sequence>
<keyword evidence="3" id="KW-1185">Reference proteome</keyword>
<reference evidence="2 3" key="1">
    <citation type="submission" date="2020-08" db="EMBL/GenBank/DDBJ databases">
        <title>Genomic Encyclopedia of Type Strains, Phase IV (KMG-IV): sequencing the most valuable type-strain genomes for metagenomic binning, comparative biology and taxonomic classification.</title>
        <authorList>
            <person name="Goeker M."/>
        </authorList>
    </citation>
    <scope>NUCLEOTIDE SEQUENCE [LARGE SCALE GENOMIC DNA]</scope>
    <source>
        <strain evidence="2 3">DSM 26723</strain>
    </source>
</reference>
<dbReference type="Proteomes" id="UP000588068">
    <property type="component" value="Unassembled WGS sequence"/>
</dbReference>
<dbReference type="Pfam" id="PF10544">
    <property type="entry name" value="T5orf172"/>
    <property type="match status" value="1"/>
</dbReference>
<gene>
    <name evidence="2" type="ORF">HNQ60_002874</name>
</gene>
<evidence type="ECO:0000259" key="1">
    <source>
        <dbReference type="Pfam" id="PF10544"/>
    </source>
</evidence>
<feature type="domain" description="Bacteriophage T5 Orf172 DNA-binding" evidence="1">
    <location>
        <begin position="23"/>
        <end position="107"/>
    </location>
</feature>
<dbReference type="RefSeq" id="WP_184332863.1">
    <property type="nucleotide sequence ID" value="NZ_JACHHZ010000003.1"/>
</dbReference>
<dbReference type="EMBL" id="JACHHZ010000003">
    <property type="protein sequence ID" value="MBB6093993.1"/>
    <property type="molecule type" value="Genomic_DNA"/>
</dbReference>
<evidence type="ECO:0000313" key="2">
    <source>
        <dbReference type="EMBL" id="MBB6093993.1"/>
    </source>
</evidence>
<dbReference type="AlphaFoldDB" id="A0A841HMM0"/>
<accession>A0A841HMM0</accession>
<protein>
    <recommendedName>
        <fullName evidence="1">Bacteriophage T5 Orf172 DNA-binding domain-containing protein</fullName>
    </recommendedName>
</protein>
<dbReference type="InterPro" id="IPR018306">
    <property type="entry name" value="Phage_T5_Orf172_DNA-bd"/>
</dbReference>
<proteinExistence type="predicted"/>
<comment type="caution">
    <text evidence="2">The sequence shown here is derived from an EMBL/GenBank/DDBJ whole genome shotgun (WGS) entry which is preliminary data.</text>
</comment>
<name>A0A841HMM0_9GAMM</name>
<evidence type="ECO:0000313" key="3">
    <source>
        <dbReference type="Proteomes" id="UP000588068"/>
    </source>
</evidence>